<dbReference type="EMBL" id="CP000432">
    <property type="protein sequence ID" value="ABG99621.1"/>
    <property type="molecule type" value="Genomic_DNA"/>
</dbReference>
<proteinExistence type="predicted"/>
<dbReference type="HOGENOM" id="CLU_1509461_0_0_11"/>
<protein>
    <submittedName>
        <fullName evidence="2">Uncharacterized protein</fullName>
    </submittedName>
</protein>
<feature type="region of interest" description="Disordered" evidence="1">
    <location>
        <begin position="45"/>
        <end position="78"/>
    </location>
</feature>
<evidence type="ECO:0000256" key="1">
    <source>
        <dbReference type="SAM" id="MobiDB-lite"/>
    </source>
</evidence>
<dbReference type="KEGG" id="rha:RHA1_ro08577"/>
<name>Q0RYL5_RHOJR</name>
<dbReference type="AlphaFoldDB" id="Q0RYL5"/>
<feature type="compositionally biased region" description="Low complexity" evidence="1">
    <location>
        <begin position="146"/>
        <end position="158"/>
    </location>
</feature>
<geneLocation type="plasmid" evidence="2 3">
    <name>pRHL1</name>
</geneLocation>
<keyword evidence="2" id="KW-0614">Plasmid</keyword>
<evidence type="ECO:0000313" key="2">
    <source>
        <dbReference type="EMBL" id="ABG99621.1"/>
    </source>
</evidence>
<feature type="region of interest" description="Disordered" evidence="1">
    <location>
        <begin position="107"/>
        <end position="178"/>
    </location>
</feature>
<feature type="compositionally biased region" description="Basic and acidic residues" evidence="1">
    <location>
        <begin position="48"/>
        <end position="64"/>
    </location>
</feature>
<dbReference type="Proteomes" id="UP000008710">
    <property type="component" value="Plasmid pRHL1"/>
</dbReference>
<sequence length="178" mass="19807">MSNREVRGAWPAPSLERTRLHKLWHLCLLRLPCPTSYRRFRGGSYGHLVEKPHRNNPEDRRGQPSDDPADPDLAAFGEQADDFIARAITDALAEGMSWAQIGARLGVPSPAPDHDDEVSDRDWQEAIVAHENARAARRRYDRHRTTPTASTRTNTATRKPSTGPKAISPNPTPSSSSK</sequence>
<organism evidence="2 3">
    <name type="scientific">Rhodococcus jostii (strain RHA1)</name>
    <dbReference type="NCBI Taxonomy" id="101510"/>
    <lineage>
        <taxon>Bacteria</taxon>
        <taxon>Bacillati</taxon>
        <taxon>Actinomycetota</taxon>
        <taxon>Actinomycetes</taxon>
        <taxon>Mycobacteriales</taxon>
        <taxon>Nocardiaceae</taxon>
        <taxon>Rhodococcus</taxon>
    </lineage>
</organism>
<reference evidence="3" key="1">
    <citation type="journal article" date="2006" name="Proc. Natl. Acad. Sci. U.S.A.">
        <title>The complete genome of Rhodococcus sp. RHA1 provides insights into a catabolic powerhouse.</title>
        <authorList>
            <person name="McLeod M.P."/>
            <person name="Warren R.L."/>
            <person name="Hsiao W.W.L."/>
            <person name="Araki N."/>
            <person name="Myhre M."/>
            <person name="Fernandes C."/>
            <person name="Miyazawa D."/>
            <person name="Wong W."/>
            <person name="Lillquist A.L."/>
            <person name="Wang D."/>
            <person name="Dosanjh M."/>
            <person name="Hara H."/>
            <person name="Petrescu A."/>
            <person name="Morin R.D."/>
            <person name="Yang G."/>
            <person name="Stott J.M."/>
            <person name="Schein J.E."/>
            <person name="Shin H."/>
            <person name="Smailus D."/>
            <person name="Siddiqui A.S."/>
            <person name="Marra M.A."/>
            <person name="Jones S.J.M."/>
            <person name="Holt R."/>
            <person name="Brinkman F.S.L."/>
            <person name="Miyauchi K."/>
            <person name="Fukuda M."/>
            <person name="Davies J.E."/>
            <person name="Mohn W.W."/>
            <person name="Eltis L.D."/>
        </authorList>
    </citation>
    <scope>NUCLEOTIDE SEQUENCE [LARGE SCALE GENOMIC DNA]</scope>
    <source>
        <strain evidence="3">RHA1</strain>
    </source>
</reference>
<accession>Q0RYL5</accession>
<gene>
    <name evidence="2" type="ordered locus">RHA1_ro08577</name>
</gene>
<evidence type="ECO:0000313" key="3">
    <source>
        <dbReference type="Proteomes" id="UP000008710"/>
    </source>
</evidence>